<dbReference type="SUPFAM" id="SSF55874">
    <property type="entry name" value="ATPase domain of HSP90 chaperone/DNA topoisomerase II/histidine kinase"/>
    <property type="match status" value="1"/>
</dbReference>
<dbReference type="PANTHER" id="PTHR35526">
    <property type="entry name" value="ANTI-SIGMA-F FACTOR RSBW-RELATED"/>
    <property type="match status" value="1"/>
</dbReference>
<dbReference type="STRING" id="58343.AQJ46_45565"/>
<dbReference type="Pfam" id="PF13581">
    <property type="entry name" value="HATPase_c_2"/>
    <property type="match status" value="1"/>
</dbReference>
<dbReference type="Gene3D" id="3.30.565.10">
    <property type="entry name" value="Histidine kinase-like ATPase, C-terminal domain"/>
    <property type="match status" value="1"/>
</dbReference>
<evidence type="ECO:0000313" key="3">
    <source>
        <dbReference type="EMBL" id="KUN57796.1"/>
    </source>
</evidence>
<dbReference type="Proteomes" id="UP000053669">
    <property type="component" value="Unassembled WGS sequence"/>
</dbReference>
<keyword evidence="1" id="KW-0808">Transferase</keyword>
<dbReference type="InterPro" id="IPR050267">
    <property type="entry name" value="Anti-sigma-factor_SerPK"/>
</dbReference>
<keyword evidence="1" id="KW-0723">Serine/threonine-protein kinase</keyword>
<organism evidence="3 4">
    <name type="scientific">Streptomyces canus</name>
    <dbReference type="NCBI Taxonomy" id="58343"/>
    <lineage>
        <taxon>Bacteria</taxon>
        <taxon>Bacillati</taxon>
        <taxon>Actinomycetota</taxon>
        <taxon>Actinomycetes</taxon>
        <taxon>Kitasatosporales</taxon>
        <taxon>Streptomycetaceae</taxon>
        <taxon>Streptomyces</taxon>
        <taxon>Streptomyces aurantiacus group</taxon>
    </lineage>
</organism>
<evidence type="ECO:0000256" key="1">
    <source>
        <dbReference type="ARBA" id="ARBA00022527"/>
    </source>
</evidence>
<dbReference type="EMBL" id="LMWU01000067">
    <property type="protein sequence ID" value="KUN57796.1"/>
    <property type="molecule type" value="Genomic_DNA"/>
</dbReference>
<gene>
    <name evidence="3" type="ORF">AQJ46_45565</name>
</gene>
<proteinExistence type="predicted"/>
<reference evidence="3 4" key="1">
    <citation type="submission" date="2015-10" db="EMBL/GenBank/DDBJ databases">
        <title>Draft genome sequence of Streptomyces canus DSM 40017, type strain for the species Streptomyces canus.</title>
        <authorList>
            <person name="Ruckert C."/>
            <person name="Winkler A."/>
            <person name="Kalinowski J."/>
            <person name="Kampfer P."/>
            <person name="Glaeser S."/>
        </authorList>
    </citation>
    <scope>NUCLEOTIDE SEQUENCE [LARGE SCALE GENOMIC DNA]</scope>
    <source>
        <strain evidence="3 4">DSM 40017</strain>
    </source>
</reference>
<dbReference type="PANTHER" id="PTHR35526:SF3">
    <property type="entry name" value="ANTI-SIGMA-F FACTOR RSBW"/>
    <property type="match status" value="1"/>
</dbReference>
<dbReference type="CDD" id="cd16936">
    <property type="entry name" value="HATPase_RsbW-like"/>
    <property type="match status" value="1"/>
</dbReference>
<evidence type="ECO:0000313" key="4">
    <source>
        <dbReference type="Proteomes" id="UP000053669"/>
    </source>
</evidence>
<dbReference type="AlphaFoldDB" id="A0A117QW97"/>
<feature type="domain" description="Histidine kinase/HSP90-like ATPase" evidence="2">
    <location>
        <begin position="14"/>
        <end position="118"/>
    </location>
</feature>
<dbReference type="InterPro" id="IPR003594">
    <property type="entry name" value="HATPase_dom"/>
</dbReference>
<evidence type="ECO:0000259" key="2">
    <source>
        <dbReference type="Pfam" id="PF13581"/>
    </source>
</evidence>
<dbReference type="InterPro" id="IPR036890">
    <property type="entry name" value="HATPase_C_sf"/>
</dbReference>
<protein>
    <recommendedName>
        <fullName evidence="2">Histidine kinase/HSP90-like ATPase domain-containing protein</fullName>
    </recommendedName>
</protein>
<accession>A0A117QW97</accession>
<keyword evidence="1" id="KW-0418">Kinase</keyword>
<name>A0A117QW97_9ACTN</name>
<comment type="caution">
    <text evidence="3">The sequence shown here is derived from an EMBL/GenBank/DDBJ whole genome shotgun (WGS) entry which is preliminary data.</text>
</comment>
<dbReference type="GO" id="GO:0004674">
    <property type="term" value="F:protein serine/threonine kinase activity"/>
    <property type="evidence" value="ECO:0007669"/>
    <property type="project" value="UniProtKB-KW"/>
</dbReference>
<sequence length="154" mass="16454">MTWQLPGHSKATPADARHLVTQTCRRWNIPPQAIQDLTLIVSELATNALLHAPNDRVTVGMILTADDVWVFCADQGPRRPIKTNPAHADDEHGRGLLIVDTLASRYTVNPCGRGTAVAACLTLPASTTPPVHTPQGTVAAAPCEDSCDATHSHI</sequence>